<dbReference type="SUPFAM" id="SSF53756">
    <property type="entry name" value="UDP-Glycosyltransferase/glycogen phosphorylase"/>
    <property type="match status" value="1"/>
</dbReference>
<dbReference type="InterPro" id="IPR001296">
    <property type="entry name" value="Glyco_trans_1"/>
</dbReference>
<dbReference type="EC" id="2.4.-.-" evidence="5"/>
<keyword evidence="2 5" id="KW-0328">Glycosyltransferase</keyword>
<evidence type="ECO:0000256" key="3">
    <source>
        <dbReference type="ARBA" id="ARBA00022679"/>
    </source>
</evidence>
<proteinExistence type="inferred from homology"/>
<feature type="domain" description="Glycosyl transferase family 1" evidence="4">
    <location>
        <begin position="164"/>
        <end position="321"/>
    </location>
</feature>
<evidence type="ECO:0000256" key="2">
    <source>
        <dbReference type="ARBA" id="ARBA00022676"/>
    </source>
</evidence>
<dbReference type="PANTHER" id="PTHR12526">
    <property type="entry name" value="GLYCOSYLTRANSFERASE"/>
    <property type="match status" value="1"/>
</dbReference>
<dbReference type="Proteomes" id="UP001595973">
    <property type="component" value="Unassembled WGS sequence"/>
</dbReference>
<protein>
    <submittedName>
        <fullName evidence="5">Glycosyltransferase family 4 protein</fullName>
        <ecNumber evidence="5">2.4.-.-</ecNumber>
    </submittedName>
</protein>
<organism evidence="5 6">
    <name type="scientific">Seohaeicola nanhaiensis</name>
    <dbReference type="NCBI Taxonomy" id="1387282"/>
    <lineage>
        <taxon>Bacteria</taxon>
        <taxon>Pseudomonadati</taxon>
        <taxon>Pseudomonadota</taxon>
        <taxon>Alphaproteobacteria</taxon>
        <taxon>Rhodobacterales</taxon>
        <taxon>Roseobacteraceae</taxon>
        <taxon>Seohaeicola</taxon>
    </lineage>
</organism>
<comment type="similarity">
    <text evidence="1">Belongs to the glycosyltransferase group 1 family. Glycosyltransferase 4 subfamily.</text>
</comment>
<evidence type="ECO:0000313" key="6">
    <source>
        <dbReference type="Proteomes" id="UP001595973"/>
    </source>
</evidence>
<gene>
    <name evidence="5" type="ORF">ACFO5X_09925</name>
</gene>
<dbReference type="GO" id="GO:0016757">
    <property type="term" value="F:glycosyltransferase activity"/>
    <property type="evidence" value="ECO:0007669"/>
    <property type="project" value="UniProtKB-KW"/>
</dbReference>
<keyword evidence="3 5" id="KW-0808">Transferase</keyword>
<name>A0ABV9KG11_9RHOB</name>
<evidence type="ECO:0000259" key="4">
    <source>
        <dbReference type="Pfam" id="PF00534"/>
    </source>
</evidence>
<keyword evidence="6" id="KW-1185">Reference proteome</keyword>
<dbReference type="RefSeq" id="WP_380717232.1">
    <property type="nucleotide sequence ID" value="NZ_JBHSGI010000005.1"/>
</dbReference>
<sequence length="345" mass="37135">MTELFVTNLNPNFTGVSATAANVIRQQTARHDLSLVGYPLPGCPAPISVAEARRNSRLPPPGRPFAIWHVRRNPEMRAGIWARDVLRLPIRLVFTSAAQRRHSAFPRWLISRMDAVIATTEAAARFVPHVRAVVPHGVDTDLFRPASDRAAAWAALGYGGTMGIATVGRVRPEKGTDLFVEAMLRLLPDLPGVTALVVGRAGREHQKFDLTLKDRVQRAGLADRIRFVGELPPERLAALMPALSLVMQLPRYEGYGMVPLEGMAAGTPFVASEAGYYTAFSAQGRTGTVVPQEAATAAAEAARALLGDPARYGAAARAAREVAEAQFSARAEADGIGAVYDQLWG</sequence>
<dbReference type="PANTHER" id="PTHR12526:SF640">
    <property type="entry name" value="COLANIC ACID BIOSYNTHESIS GLYCOSYLTRANSFERASE WCAL-RELATED"/>
    <property type="match status" value="1"/>
</dbReference>
<evidence type="ECO:0000313" key="5">
    <source>
        <dbReference type="EMBL" id="MFC4668873.1"/>
    </source>
</evidence>
<dbReference type="Gene3D" id="3.40.50.2000">
    <property type="entry name" value="Glycogen Phosphorylase B"/>
    <property type="match status" value="2"/>
</dbReference>
<evidence type="ECO:0000256" key="1">
    <source>
        <dbReference type="ARBA" id="ARBA00009481"/>
    </source>
</evidence>
<dbReference type="Pfam" id="PF00534">
    <property type="entry name" value="Glycos_transf_1"/>
    <property type="match status" value="1"/>
</dbReference>
<accession>A0ABV9KG11</accession>
<comment type="caution">
    <text evidence="5">The sequence shown here is derived from an EMBL/GenBank/DDBJ whole genome shotgun (WGS) entry which is preliminary data.</text>
</comment>
<dbReference type="EMBL" id="JBHSGI010000005">
    <property type="protein sequence ID" value="MFC4668873.1"/>
    <property type="molecule type" value="Genomic_DNA"/>
</dbReference>
<dbReference type="CDD" id="cd03801">
    <property type="entry name" value="GT4_PimA-like"/>
    <property type="match status" value="1"/>
</dbReference>
<reference evidence="6" key="1">
    <citation type="journal article" date="2019" name="Int. J. Syst. Evol. Microbiol.">
        <title>The Global Catalogue of Microorganisms (GCM) 10K type strain sequencing project: providing services to taxonomists for standard genome sequencing and annotation.</title>
        <authorList>
            <consortium name="The Broad Institute Genomics Platform"/>
            <consortium name="The Broad Institute Genome Sequencing Center for Infectious Disease"/>
            <person name="Wu L."/>
            <person name="Ma J."/>
        </authorList>
    </citation>
    <scope>NUCLEOTIDE SEQUENCE [LARGE SCALE GENOMIC DNA]</scope>
    <source>
        <strain evidence="6">CGMCC 4.7283</strain>
    </source>
</reference>